<proteinExistence type="predicted"/>
<dbReference type="EMBL" id="AAGUDP010000061">
    <property type="protein sequence ID" value="EBS0566351.1"/>
    <property type="molecule type" value="Genomic_DNA"/>
</dbReference>
<protein>
    <submittedName>
        <fullName evidence="1">Phage tail protein</fullName>
    </submittedName>
</protein>
<sequence>IRIIDADGWRWWAMLPASTEWVGTDYADQSWTLASYQTNPETDPRPTAVNWNGGVDEVTFLPDGTSKEFDYIDLYTLNGTPTTYAVDDGYTMLFGLTFYMDAPATVYLGDCTIKGQRLDALPYTPGIIPFSNNSVPNAPTFDSWRGQPYPGYQYPFYYALQTLEENPNRDLMISNVIDFWYDSQQWYHQQFGVMGPGASAYVWDRWDMPDGETPNTWTMYHFGTNVAWSGYQPRAFYAAVKMYETMRDQKLTIPDKLVTYIKNWLLFLRDFVEENDIVPSDYPVDKAPEPLENDFTGHMSGLYLAGICKAYMLGLRIPGHIGLARTVYQEIVDNYVQRPGYEDIMNGSWSPFADPVNNGKDGMFFGFWAGEIMRGLSIYAEFIFSIFP</sequence>
<evidence type="ECO:0000313" key="1">
    <source>
        <dbReference type="EMBL" id="EBS0566351.1"/>
    </source>
</evidence>
<dbReference type="AlphaFoldDB" id="A0A5U8Y299"/>
<accession>A0A5U8Y299</accession>
<comment type="caution">
    <text evidence="1">The sequence shown here is derived from an EMBL/GenBank/DDBJ whole genome shotgun (WGS) entry which is preliminary data.</text>
</comment>
<reference evidence="1" key="1">
    <citation type="submission" date="2018-07" db="EMBL/GenBank/DDBJ databases">
        <authorList>
            <person name="Ashton P.M."/>
            <person name="Dallman T."/>
            <person name="Nair S."/>
            <person name="De Pinna E."/>
            <person name="Peters T."/>
            <person name="Grant K."/>
        </authorList>
    </citation>
    <scope>NUCLEOTIDE SEQUENCE</scope>
    <source>
        <strain evidence="1">142535</strain>
    </source>
</reference>
<feature type="non-terminal residue" evidence="1">
    <location>
        <position position="1"/>
    </location>
</feature>
<name>A0A5U8Y299_SALMU</name>
<organism evidence="1">
    <name type="scientific">Salmonella muenchen</name>
    <dbReference type="NCBI Taxonomy" id="596"/>
    <lineage>
        <taxon>Bacteria</taxon>
        <taxon>Pseudomonadati</taxon>
        <taxon>Pseudomonadota</taxon>
        <taxon>Gammaproteobacteria</taxon>
        <taxon>Enterobacterales</taxon>
        <taxon>Enterobacteriaceae</taxon>
        <taxon>Salmonella</taxon>
    </lineage>
</organism>
<gene>
    <name evidence="1" type="ORF">DTU56_25105</name>
</gene>
<feature type="non-terminal residue" evidence="1">
    <location>
        <position position="388"/>
    </location>
</feature>